<dbReference type="GO" id="GO:0016740">
    <property type="term" value="F:transferase activity"/>
    <property type="evidence" value="ECO:0007669"/>
    <property type="project" value="UniProtKB-KW"/>
</dbReference>
<proteinExistence type="predicted"/>
<dbReference type="InterPro" id="IPR027417">
    <property type="entry name" value="P-loop_NTPase"/>
</dbReference>
<accession>A0A1X1RF41</accession>
<dbReference type="OrthoDB" id="3249147at2"/>
<dbReference type="PANTHER" id="PTHR37512">
    <property type="entry name" value="TRIFUNCTIONAL NAD BIOSYNTHESIS/REGULATOR PROTEIN NADR"/>
    <property type="match status" value="1"/>
</dbReference>
<comment type="caution">
    <text evidence="1">The sequence shown here is derived from an EMBL/GenBank/DDBJ whole genome shotgun (WGS) entry which is preliminary data.</text>
</comment>
<gene>
    <name evidence="1" type="ORF">AWC04_09435</name>
</gene>
<organism evidence="1 2">
    <name type="scientific">Mycolicibacterium fallax</name>
    <name type="common">Mycobacterium fallax</name>
    <dbReference type="NCBI Taxonomy" id="1793"/>
    <lineage>
        <taxon>Bacteria</taxon>
        <taxon>Bacillati</taxon>
        <taxon>Actinomycetota</taxon>
        <taxon>Actinomycetes</taxon>
        <taxon>Mycobacteriales</taxon>
        <taxon>Mycobacteriaceae</taxon>
        <taxon>Mycolicibacterium</taxon>
    </lineage>
</organism>
<keyword evidence="1" id="KW-0808">Transferase</keyword>
<dbReference type="InterPro" id="IPR038727">
    <property type="entry name" value="NadR/Ttd14_AAA_dom"/>
</dbReference>
<keyword evidence="2" id="KW-1185">Reference proteome</keyword>
<dbReference type="AlphaFoldDB" id="A0A1X1RF41"/>
<dbReference type="Gene3D" id="3.40.50.300">
    <property type="entry name" value="P-loop containing nucleotide triphosphate hydrolases"/>
    <property type="match status" value="1"/>
</dbReference>
<name>A0A1X1RF41_MYCFA</name>
<dbReference type="PANTHER" id="PTHR37512:SF1">
    <property type="entry name" value="NADR_TTD14 AAA DOMAIN-CONTAINING PROTEIN"/>
    <property type="match status" value="1"/>
</dbReference>
<dbReference type="SUPFAM" id="SSF52374">
    <property type="entry name" value="Nucleotidylyl transferase"/>
    <property type="match status" value="1"/>
</dbReference>
<dbReference type="Pfam" id="PF13521">
    <property type="entry name" value="AAA_28"/>
    <property type="match status" value="1"/>
</dbReference>
<evidence type="ECO:0000313" key="1">
    <source>
        <dbReference type="EMBL" id="ORV04378.1"/>
    </source>
</evidence>
<dbReference type="InterPro" id="IPR052735">
    <property type="entry name" value="NAD_biosynth-regulator"/>
</dbReference>
<sequence>MSRRYRHGLVIGKFYPPHAGHAALIRRASTDCDRVTVQVLASQVESIALEHRMAWLREEHPTATVVGGYDEAEVDFDSATAWDAHMRVIAALLDGPVDAVFTGDDYGAELARRLRAAWVRLDRAAIPVSGRAVRADLAGHWRLLPAAVRAALTPRVVILGAESTGTTTLAADLAGALDTDWVPEYGREYSVIRPGGPTAPWRDDEFDLIADRQLALEAAAARRVRRPVLICDTDMLATALWFERYRGHWPAALHRRALAHPPLLYLLTGDEIPFVADGLRDGEHLRADMADRFRAVLADQPVPWVELRGDRRERLAAALDAVRAELTDAFRFADPLEMRDREGVSAPID</sequence>
<dbReference type="EMBL" id="LQOJ01000031">
    <property type="protein sequence ID" value="ORV04378.1"/>
    <property type="molecule type" value="Genomic_DNA"/>
</dbReference>
<dbReference type="STRING" id="1793.AWC04_09435"/>
<reference evidence="1 2" key="1">
    <citation type="submission" date="2016-01" db="EMBL/GenBank/DDBJ databases">
        <title>The new phylogeny of the genus Mycobacterium.</title>
        <authorList>
            <person name="Tarcisio F."/>
            <person name="Conor M."/>
            <person name="Antonella G."/>
            <person name="Elisabetta G."/>
            <person name="Giulia F.S."/>
            <person name="Sara T."/>
            <person name="Anna F."/>
            <person name="Clotilde B."/>
            <person name="Roberto B."/>
            <person name="Veronica D.S."/>
            <person name="Fabio R."/>
            <person name="Monica P."/>
            <person name="Olivier J."/>
            <person name="Enrico T."/>
            <person name="Nicola S."/>
        </authorList>
    </citation>
    <scope>NUCLEOTIDE SEQUENCE [LARGE SCALE GENOMIC DNA]</scope>
    <source>
        <strain evidence="1 2">DSM 44179</strain>
    </source>
</reference>
<dbReference type="RefSeq" id="WP_085095432.1">
    <property type="nucleotide sequence ID" value="NZ_AP022603.1"/>
</dbReference>
<dbReference type="InterPro" id="IPR014729">
    <property type="entry name" value="Rossmann-like_a/b/a_fold"/>
</dbReference>
<dbReference type="SUPFAM" id="SSF52540">
    <property type="entry name" value="P-loop containing nucleoside triphosphate hydrolases"/>
    <property type="match status" value="1"/>
</dbReference>
<evidence type="ECO:0000313" key="2">
    <source>
        <dbReference type="Proteomes" id="UP000193484"/>
    </source>
</evidence>
<protein>
    <submittedName>
        <fullName evidence="1">Cytidyltransferase</fullName>
    </submittedName>
</protein>
<dbReference type="Proteomes" id="UP000193484">
    <property type="component" value="Unassembled WGS sequence"/>
</dbReference>
<dbReference type="Gene3D" id="3.40.50.620">
    <property type="entry name" value="HUPs"/>
    <property type="match status" value="1"/>
</dbReference>